<reference evidence="2" key="1">
    <citation type="journal article" date="2015" name="Nature">
        <title>Complex archaea that bridge the gap between prokaryotes and eukaryotes.</title>
        <authorList>
            <person name="Spang A."/>
            <person name="Saw J.H."/>
            <person name="Jorgensen S.L."/>
            <person name="Zaremba-Niedzwiedzka K."/>
            <person name="Martijn J."/>
            <person name="Lind A.E."/>
            <person name="van Eijk R."/>
            <person name="Schleper C."/>
            <person name="Guy L."/>
            <person name="Ettema T.J."/>
        </authorList>
    </citation>
    <scope>NUCLEOTIDE SEQUENCE</scope>
</reference>
<feature type="region of interest" description="Disordered" evidence="1">
    <location>
        <begin position="345"/>
        <end position="365"/>
    </location>
</feature>
<evidence type="ECO:0000313" key="2">
    <source>
        <dbReference type="EMBL" id="KKL91847.1"/>
    </source>
</evidence>
<proteinExistence type="predicted"/>
<dbReference type="AlphaFoldDB" id="A0A0F9IXT4"/>
<dbReference type="InterPro" id="IPR006427">
    <property type="entry name" value="Portal_HK97"/>
</dbReference>
<accession>A0A0F9IXT4</accession>
<dbReference type="InterPro" id="IPR006944">
    <property type="entry name" value="Phage/GTA_portal"/>
</dbReference>
<organism evidence="2">
    <name type="scientific">marine sediment metagenome</name>
    <dbReference type="NCBI Taxonomy" id="412755"/>
    <lineage>
        <taxon>unclassified sequences</taxon>
        <taxon>metagenomes</taxon>
        <taxon>ecological metagenomes</taxon>
    </lineage>
</organism>
<evidence type="ECO:0000256" key="1">
    <source>
        <dbReference type="SAM" id="MobiDB-lite"/>
    </source>
</evidence>
<dbReference type="NCBIfam" id="TIGR01537">
    <property type="entry name" value="portal_HK97"/>
    <property type="match status" value="1"/>
</dbReference>
<gene>
    <name evidence="2" type="ORF">LCGC14_1890610</name>
</gene>
<protein>
    <recommendedName>
        <fullName evidence="3">Phage portal protein</fullName>
    </recommendedName>
</protein>
<dbReference type="Pfam" id="PF04860">
    <property type="entry name" value="Phage_portal"/>
    <property type="match status" value="1"/>
</dbReference>
<sequence>MAIYGGTIGSLPWILYKRIDEKNKVRWVDHPLYNCLHNQANSEMTSLVWREISMNHLLLLGNAYSQIIRNAKGQTRELWPLDPTLIEIKRDENGKIYYELRVSAGKNETFPAENILHIPGLGYDGRRGYSVLALAREGLGLGLSMETFQARFYGKGTNLGGVLEHPGKLGDIAHEHLKKSIKEEFAGINKSHGVFIAEEGMKYIKLGMPLQDAQFLGSRLFQILEFCRWFNLSAYKLKDYSNATFSNIEHLAIEFVQDSIRPWAVRLEQHVNWKCLKDDERKSLFNELLLDGLLRGDVESRNKALAVQRQNGVISANDWRAIENKNPLEGPAGDAIWQPLNMIDANAPPEEKPSEDKVEEEPEEKKLISFESRASRAIKSRRRMAEAFKPLYRNMEKEILKKERAGILKIVKKTLTQRDADDFIFAIDEFYEKFRKFIHNQFAGINSEYGNAIYPIAAEEVNADVEQTAEFAVYLNEFADHSTNRYVESSRGQLKQVVLKHRENDPAEAVEKRLDEWDERRPDKVAGREVVDLESGIAQFVYYGAGFRTVWVTFGKSCPYCMSLNGRTVSQGMNFLNAGQAFEPDGAVNGPLVVTQNISHPAAHSGCDCSVSAG</sequence>
<name>A0A0F9IXT4_9ZZZZ</name>
<evidence type="ECO:0008006" key="3">
    <source>
        <dbReference type="Google" id="ProtNLM"/>
    </source>
</evidence>
<dbReference type="EMBL" id="LAZR01019624">
    <property type="protein sequence ID" value="KKL91847.1"/>
    <property type="molecule type" value="Genomic_DNA"/>
</dbReference>
<comment type="caution">
    <text evidence="2">The sequence shown here is derived from an EMBL/GenBank/DDBJ whole genome shotgun (WGS) entry which is preliminary data.</text>
</comment>